<dbReference type="InterPro" id="IPR000086">
    <property type="entry name" value="NUDIX_hydrolase_dom"/>
</dbReference>
<proteinExistence type="predicted"/>
<accession>A0A6J6DND8</accession>
<dbReference type="AlphaFoldDB" id="A0A6J6DND8"/>
<dbReference type="PANTHER" id="PTHR43736">
    <property type="entry name" value="ADP-RIBOSE PYROPHOSPHATASE"/>
    <property type="match status" value="1"/>
</dbReference>
<dbReference type="Gene3D" id="3.90.79.10">
    <property type="entry name" value="Nucleoside Triphosphate Pyrophosphohydrolase"/>
    <property type="match status" value="1"/>
</dbReference>
<dbReference type="PRINTS" id="PR00502">
    <property type="entry name" value="NUDIXFAMILY"/>
</dbReference>
<name>A0A6J6DND8_9ZZZZ</name>
<dbReference type="InterPro" id="IPR020476">
    <property type="entry name" value="Nudix_hydrolase"/>
</dbReference>
<dbReference type="EMBL" id="CAEZTQ010000066">
    <property type="protein sequence ID" value="CAB4571245.1"/>
    <property type="molecule type" value="Genomic_DNA"/>
</dbReference>
<keyword evidence="1" id="KW-0378">Hydrolase</keyword>
<dbReference type="EMBL" id="CAEZTC010000134">
    <property type="protein sequence ID" value="CAB4564634.1"/>
    <property type="molecule type" value="Genomic_DNA"/>
</dbReference>
<dbReference type="SUPFAM" id="SSF55811">
    <property type="entry name" value="Nudix"/>
    <property type="match status" value="1"/>
</dbReference>
<gene>
    <name evidence="3" type="ORF">UFOPK1572_01041</name>
    <name evidence="4" type="ORF">UFOPK1704_00452</name>
</gene>
<dbReference type="GO" id="GO:0016787">
    <property type="term" value="F:hydrolase activity"/>
    <property type="evidence" value="ECO:0007669"/>
    <property type="project" value="UniProtKB-KW"/>
</dbReference>
<dbReference type="PROSITE" id="PS51462">
    <property type="entry name" value="NUDIX"/>
    <property type="match status" value="1"/>
</dbReference>
<dbReference type="Pfam" id="PF00293">
    <property type="entry name" value="NUDIX"/>
    <property type="match status" value="1"/>
</dbReference>
<dbReference type="PROSITE" id="PS00893">
    <property type="entry name" value="NUDIX_BOX"/>
    <property type="match status" value="1"/>
</dbReference>
<feature type="domain" description="Nudix hydrolase" evidence="2">
    <location>
        <begin position="38"/>
        <end position="167"/>
    </location>
</feature>
<evidence type="ECO:0000259" key="2">
    <source>
        <dbReference type="PROSITE" id="PS51462"/>
    </source>
</evidence>
<sequence>MQFLKVHHPVDAREKDSLQQFLEVVPTLVDPCSEEADIRHVTVSAIVVSDEGDAVVLHLHKRLNMWLQPGGHIDVGEDIVAAALREAHEETGLPVRHEREGGVFVHLDVHPGPRGHTHFDVRFVVRAPKVTPTPGVGESPEVRWFSWDEAQAMADAGLIGALQATRSLLGMN</sequence>
<evidence type="ECO:0000256" key="1">
    <source>
        <dbReference type="ARBA" id="ARBA00022801"/>
    </source>
</evidence>
<evidence type="ECO:0000313" key="3">
    <source>
        <dbReference type="EMBL" id="CAB4564634.1"/>
    </source>
</evidence>
<organism evidence="3">
    <name type="scientific">freshwater metagenome</name>
    <dbReference type="NCBI Taxonomy" id="449393"/>
    <lineage>
        <taxon>unclassified sequences</taxon>
        <taxon>metagenomes</taxon>
        <taxon>ecological metagenomes</taxon>
    </lineage>
</organism>
<dbReference type="InterPro" id="IPR020084">
    <property type="entry name" value="NUDIX_hydrolase_CS"/>
</dbReference>
<dbReference type="InterPro" id="IPR015797">
    <property type="entry name" value="NUDIX_hydrolase-like_dom_sf"/>
</dbReference>
<protein>
    <submittedName>
        <fullName evidence="3">Unannotated protein</fullName>
    </submittedName>
</protein>
<dbReference type="CDD" id="cd03674">
    <property type="entry name" value="NUDIX_Hydrolase"/>
    <property type="match status" value="1"/>
</dbReference>
<reference evidence="3" key="1">
    <citation type="submission" date="2020-05" db="EMBL/GenBank/DDBJ databases">
        <authorList>
            <person name="Chiriac C."/>
            <person name="Salcher M."/>
            <person name="Ghai R."/>
            <person name="Kavagutti S V."/>
        </authorList>
    </citation>
    <scope>NUCLEOTIDE SEQUENCE</scope>
</reference>
<evidence type="ECO:0000313" key="4">
    <source>
        <dbReference type="EMBL" id="CAB4571245.1"/>
    </source>
</evidence>
<dbReference type="PANTHER" id="PTHR43736:SF1">
    <property type="entry name" value="DIHYDRONEOPTERIN TRIPHOSPHATE DIPHOSPHATASE"/>
    <property type="match status" value="1"/>
</dbReference>